<dbReference type="Gene3D" id="1.25.40.10">
    <property type="entry name" value="Tetratricopeptide repeat domain"/>
    <property type="match status" value="1"/>
</dbReference>
<organism evidence="2 3">
    <name type="scientific">Psychromarinibacter halotolerans</name>
    <dbReference type="NCBI Taxonomy" id="1775175"/>
    <lineage>
        <taxon>Bacteria</taxon>
        <taxon>Pseudomonadati</taxon>
        <taxon>Pseudomonadota</taxon>
        <taxon>Alphaproteobacteria</taxon>
        <taxon>Rhodobacterales</taxon>
        <taxon>Paracoccaceae</taxon>
        <taxon>Psychromarinibacter</taxon>
    </lineage>
</organism>
<feature type="signal peptide" evidence="1">
    <location>
        <begin position="1"/>
        <end position="21"/>
    </location>
</feature>
<reference evidence="3" key="1">
    <citation type="journal article" date="2019" name="Int. J. Syst. Evol. Microbiol.">
        <title>The Global Catalogue of Microorganisms (GCM) 10K type strain sequencing project: providing services to taxonomists for standard genome sequencing and annotation.</title>
        <authorList>
            <consortium name="The Broad Institute Genomics Platform"/>
            <consortium name="The Broad Institute Genome Sequencing Center for Infectious Disease"/>
            <person name="Wu L."/>
            <person name="Ma J."/>
        </authorList>
    </citation>
    <scope>NUCLEOTIDE SEQUENCE [LARGE SCALE GENOMIC DNA]</scope>
    <source>
        <strain evidence="3">KCTC 52366</strain>
    </source>
</reference>
<dbReference type="InterPro" id="IPR011990">
    <property type="entry name" value="TPR-like_helical_dom_sf"/>
</dbReference>
<comment type="caution">
    <text evidence="2">The sequence shown here is derived from an EMBL/GenBank/DDBJ whole genome shotgun (WGS) entry which is preliminary data.</text>
</comment>
<gene>
    <name evidence="2" type="ORF">ACFOGP_13095</name>
</gene>
<evidence type="ECO:0008006" key="4">
    <source>
        <dbReference type="Google" id="ProtNLM"/>
    </source>
</evidence>
<protein>
    <recommendedName>
        <fullName evidence="4">Sel1 repeat family protein</fullName>
    </recommendedName>
</protein>
<proteinExistence type="predicted"/>
<keyword evidence="3" id="KW-1185">Reference proteome</keyword>
<dbReference type="EMBL" id="JBHRTB010000010">
    <property type="protein sequence ID" value="MFC3143652.1"/>
    <property type="molecule type" value="Genomic_DNA"/>
</dbReference>
<name>A0ABV7GWY2_9RHOB</name>
<dbReference type="Proteomes" id="UP001595632">
    <property type="component" value="Unassembled WGS sequence"/>
</dbReference>
<evidence type="ECO:0000313" key="3">
    <source>
        <dbReference type="Proteomes" id="UP001595632"/>
    </source>
</evidence>
<feature type="chain" id="PRO_5045180034" description="Sel1 repeat family protein" evidence="1">
    <location>
        <begin position="22"/>
        <end position="524"/>
    </location>
</feature>
<accession>A0ABV7GWY2</accession>
<evidence type="ECO:0000256" key="1">
    <source>
        <dbReference type="SAM" id="SignalP"/>
    </source>
</evidence>
<dbReference type="RefSeq" id="WP_275630934.1">
    <property type="nucleotide sequence ID" value="NZ_JARGYD010000001.1"/>
</dbReference>
<evidence type="ECO:0000313" key="2">
    <source>
        <dbReference type="EMBL" id="MFC3143652.1"/>
    </source>
</evidence>
<keyword evidence="1" id="KW-0732">Signal</keyword>
<sequence>MRRLLAATAAVSALIPAASHAQDKVTLWDVLSLDRIAQSVLHSGIQMLRTQMDLQYGDLAVDLRRSRVTMTDVTAWPFFDWDEYGECEISIGALTLVGTPIDISDRFNGTARISGLTATKACFPTEAHMGFEMAGLDTLTIPRMTIDMNYGMPSSDALVRVFADVDGVATFDLSGDFSYFWFDGREDMEEPTPVMFLSNATLAVENKGLWETLSSVLPPPLTGENSGEALRDMIVGGLTGGAPEAPSAEMTAFADSIVEVWPQFVANPQRLVLETGFDGDVYVDIEALDDDPDEIFVLLQPQLALAPARVSSAVPVELLSRATGDDAADLTDAEKATVGEALVTGVGAPRNVTAGVDLLEPLAEAGDAGVALLLAQALEVRDPDAAYEWALRAGAGGEPGATAMLDKLENTLDFATVLSLQEDVSGAESGPADATGSLAALREQAAMRLSGSGAARSYGLASMYAMLASAAGDPEAADMLAEIDELVRLGGGSAMTAWSETEARYSDRAMQLWVDQDLPSQFAQ</sequence>